<organism evidence="1 2">
    <name type="scientific">Cercopithifilaria johnstoni</name>
    <dbReference type="NCBI Taxonomy" id="2874296"/>
    <lineage>
        <taxon>Eukaryota</taxon>
        <taxon>Metazoa</taxon>
        <taxon>Ecdysozoa</taxon>
        <taxon>Nematoda</taxon>
        <taxon>Chromadorea</taxon>
        <taxon>Rhabditida</taxon>
        <taxon>Spirurina</taxon>
        <taxon>Spiruromorpha</taxon>
        <taxon>Filarioidea</taxon>
        <taxon>Onchocercidae</taxon>
        <taxon>Cercopithifilaria</taxon>
    </lineage>
</organism>
<proteinExistence type="predicted"/>
<reference evidence="1" key="1">
    <citation type="submission" date="2021-09" db="EMBL/GenBank/DDBJ databases">
        <authorList>
            <consortium name="Pathogen Informatics"/>
        </authorList>
    </citation>
    <scope>NUCLEOTIDE SEQUENCE</scope>
</reference>
<name>A0A8J2Q771_9BILA</name>
<dbReference type="AlphaFoldDB" id="A0A8J2Q771"/>
<evidence type="ECO:0000313" key="2">
    <source>
        <dbReference type="Proteomes" id="UP000746747"/>
    </source>
</evidence>
<keyword evidence="2" id="KW-1185">Reference proteome</keyword>
<sequence>MPKQVCFFSRNLGYLARGDVQSGGSCDSLEVELTDWDRLVLNCSLLFSWNLFVSSCSLLFSRTRDGLDRIPDHGQFHRIKPYYGDRGGC</sequence>
<accession>A0A8J2Q771</accession>
<dbReference type="Proteomes" id="UP000746747">
    <property type="component" value="Unassembled WGS sequence"/>
</dbReference>
<comment type="caution">
    <text evidence="1">The sequence shown here is derived from an EMBL/GenBank/DDBJ whole genome shotgun (WGS) entry which is preliminary data.</text>
</comment>
<dbReference type="EMBL" id="CAKAEH010001953">
    <property type="protein sequence ID" value="CAG9540414.1"/>
    <property type="molecule type" value="Genomic_DNA"/>
</dbReference>
<gene>
    <name evidence="1" type="ORF">CJOHNSTONI_LOCUS9930</name>
</gene>
<evidence type="ECO:0000313" key="1">
    <source>
        <dbReference type="EMBL" id="CAG9540414.1"/>
    </source>
</evidence>
<protein>
    <submittedName>
        <fullName evidence="1">Uncharacterized protein</fullName>
    </submittedName>
</protein>